<gene>
    <name evidence="3" type="primary">tadG</name>
</gene>
<keyword evidence="1" id="KW-0472">Membrane</keyword>
<dbReference type="EMBL" id="AB568122">
    <property type="protein sequence ID" value="BAJ19017.1"/>
    <property type="molecule type" value="Genomic_DNA"/>
</dbReference>
<dbReference type="Gene3D" id="3.40.50.410">
    <property type="entry name" value="von Willebrand factor, type A domain"/>
    <property type="match status" value="1"/>
</dbReference>
<organism evidence="3">
    <name type="scientific">Aggregatibacter actinomycetemcomitans</name>
    <name type="common">Actinobacillus actinomycetemcomitans</name>
    <name type="synonym">Haemophilus actinomycetemcomitans</name>
    <dbReference type="NCBI Taxonomy" id="714"/>
    <lineage>
        <taxon>Bacteria</taxon>
        <taxon>Pseudomonadati</taxon>
        <taxon>Pseudomonadota</taxon>
        <taxon>Gammaproteobacteria</taxon>
        <taxon>Pasteurellales</taxon>
        <taxon>Pasteurellaceae</taxon>
        <taxon>Aggregatibacter</taxon>
    </lineage>
</organism>
<keyword evidence="1" id="KW-0812">Transmembrane</keyword>
<proteinExistence type="predicted"/>
<dbReference type="AlphaFoldDB" id="E1CIZ7"/>
<keyword evidence="1" id="KW-1133">Transmembrane helix</keyword>
<protein>
    <submittedName>
        <fullName evidence="3">TadG</fullName>
    </submittedName>
</protein>
<accession>E1CIZ7</accession>
<feature type="transmembrane region" description="Helical" evidence="1">
    <location>
        <begin position="25"/>
        <end position="45"/>
    </location>
</feature>
<evidence type="ECO:0000313" key="3">
    <source>
        <dbReference type="EMBL" id="BAJ19017.1"/>
    </source>
</evidence>
<reference evidence="3" key="1">
    <citation type="submission" date="2010-06" db="EMBL/GenBank/DDBJ databases">
        <title>Genes for tight adherence of Aggregatibacter actinomycetemcomitans.</title>
        <authorList>
            <person name="Takada K."/>
            <person name="Hirasawa M."/>
        </authorList>
    </citation>
    <scope>NUCLEOTIDE SEQUENCE</scope>
    <source>
        <strain evidence="3">NUM-Aa 4039</strain>
    </source>
</reference>
<evidence type="ECO:0000256" key="1">
    <source>
        <dbReference type="SAM" id="Phobius"/>
    </source>
</evidence>
<name>E1CIZ7_AGGAC</name>
<feature type="domain" description="Putative Flp pilus-assembly TadG-like N-terminal" evidence="2">
    <location>
        <begin position="26"/>
        <end position="66"/>
    </location>
</feature>
<dbReference type="InterPro" id="IPR028087">
    <property type="entry name" value="Tad_N"/>
</dbReference>
<dbReference type="SUPFAM" id="SSF53300">
    <property type="entry name" value="vWA-like"/>
    <property type="match status" value="1"/>
</dbReference>
<dbReference type="Pfam" id="PF13400">
    <property type="entry name" value="Tad"/>
    <property type="match status" value="1"/>
</dbReference>
<sequence length="538" mass="60290">MKKNFNLTTKLLSTVKQFSKNEHGVYAIITALLAFPLLLFVAFTVDGTGILLDKARLAQATDQAALLLIAEDNQYRKNKDHSDVKRQNVSQQEIEREGRNFSNAKVQAQWKKRNQELVQGVCKLYLRSDDSKGQKNSSPVTIKEPFLAECLEEKTQPKNQNGTAKSVACVVQGSVQRKFWLPWGQTLVSSNQLHDGRVGINSGKTYAVKEKQITIPIDLMMVTDLSGSMKWYIDRKGDAHKPNRRIDALVEVVGEVQNILVTPRKIKEKCESLQSNGLLYLLQQVLAKKGDTSGCVLPYYVQQSKTEYISELLRGRRGRTIREGLKEIERHMDIAKTVNQIKNFNNGEKQSYSFSFNNGDFCLGGNEGKETTQAWFDQKKPNVSEALGKIEPLGGTAVTSGMLIGINLMTSKNSEPEAAPSKLNTNTRRVLLILSDGEDNQPSEKTLVNLMGAGLCREIKDKMNSLQDPKYGQVEPRVAFIAFGTNLPDNQLNAWKQCVGKHYYSVFSKQGLLDAFKQIISFEEEVGRSSSQKPKLFQ</sequence>
<evidence type="ECO:0000259" key="2">
    <source>
        <dbReference type="Pfam" id="PF13400"/>
    </source>
</evidence>
<dbReference type="InterPro" id="IPR036465">
    <property type="entry name" value="vWFA_dom_sf"/>
</dbReference>